<dbReference type="InterPro" id="IPR031157">
    <property type="entry name" value="G_TR_CS"/>
</dbReference>
<evidence type="ECO:0000259" key="9">
    <source>
        <dbReference type="PROSITE" id="PS51722"/>
    </source>
</evidence>
<keyword evidence="4" id="KW-0547">Nucleotide-binding</keyword>
<comment type="function">
    <text evidence="7">Translation factor necessary for the incorporation of selenocysteine into proteins. It probably replaces EF-Tu for the insertion of selenocysteine directed by the UGA codon. SelB binds GTP and GDP.</text>
</comment>
<keyword evidence="3" id="KW-0963">Cytoplasm</keyword>
<keyword evidence="6" id="KW-0342">GTP-binding</keyword>
<dbReference type="GO" id="GO:0003723">
    <property type="term" value="F:RNA binding"/>
    <property type="evidence" value="ECO:0007669"/>
    <property type="project" value="InterPro"/>
</dbReference>
<evidence type="ECO:0000256" key="3">
    <source>
        <dbReference type="ARBA" id="ARBA00022490"/>
    </source>
</evidence>
<dbReference type="PRINTS" id="PR00315">
    <property type="entry name" value="ELONGATNFCT"/>
</dbReference>
<dbReference type="Pfam" id="PF03144">
    <property type="entry name" value="GTP_EFTU_D2"/>
    <property type="match status" value="1"/>
</dbReference>
<feature type="domain" description="Tr-type G" evidence="9">
    <location>
        <begin position="1"/>
        <end position="174"/>
    </location>
</feature>
<name>A0A1T4XYU8_9CLOT</name>
<dbReference type="FunFam" id="3.40.50.300:FF:001064">
    <property type="entry name" value="Selenocysteine-specific translation elongation factor"/>
    <property type="match status" value="1"/>
</dbReference>
<dbReference type="SUPFAM" id="SSF50447">
    <property type="entry name" value="Translation proteins"/>
    <property type="match status" value="1"/>
</dbReference>
<dbReference type="SUPFAM" id="SSF50465">
    <property type="entry name" value="EF-Tu/eEF-1alpha/eIF2-gamma C-terminal domain"/>
    <property type="match status" value="1"/>
</dbReference>
<dbReference type="PROSITE" id="PS00301">
    <property type="entry name" value="G_TR_1"/>
    <property type="match status" value="1"/>
</dbReference>
<evidence type="ECO:0000256" key="6">
    <source>
        <dbReference type="ARBA" id="ARBA00023134"/>
    </source>
</evidence>
<comment type="subcellular location">
    <subcellularLocation>
        <location evidence="1">Cytoplasm</location>
    </subcellularLocation>
</comment>
<dbReference type="CDD" id="cd03696">
    <property type="entry name" value="SelB_II"/>
    <property type="match status" value="1"/>
</dbReference>
<dbReference type="InterPro" id="IPR004161">
    <property type="entry name" value="EFTu-like_2"/>
</dbReference>
<evidence type="ECO:0000256" key="2">
    <source>
        <dbReference type="ARBA" id="ARBA00015953"/>
    </source>
</evidence>
<dbReference type="Pfam" id="PF25461">
    <property type="entry name" value="Beta-barrel_SelB"/>
    <property type="match status" value="1"/>
</dbReference>
<dbReference type="Pfam" id="PF09107">
    <property type="entry name" value="WHD_3rd_SelB"/>
    <property type="match status" value="1"/>
</dbReference>
<dbReference type="OrthoDB" id="9804504at2"/>
<proteinExistence type="predicted"/>
<evidence type="ECO:0000256" key="7">
    <source>
        <dbReference type="ARBA" id="ARBA00025526"/>
    </source>
</evidence>
<dbReference type="InterPro" id="IPR005225">
    <property type="entry name" value="Small_GTP-bd"/>
</dbReference>
<dbReference type="InterPro" id="IPR015190">
    <property type="entry name" value="Elong_fac_SelB-wing-hlx_typ-2"/>
</dbReference>
<organism evidence="10 11">
    <name type="scientific">Caloramator quimbayensis</name>
    <dbReference type="NCBI Taxonomy" id="1147123"/>
    <lineage>
        <taxon>Bacteria</taxon>
        <taxon>Bacillati</taxon>
        <taxon>Bacillota</taxon>
        <taxon>Clostridia</taxon>
        <taxon>Eubacteriales</taxon>
        <taxon>Clostridiaceae</taxon>
        <taxon>Caloramator</taxon>
    </lineage>
</organism>
<dbReference type="InterPro" id="IPR036390">
    <property type="entry name" value="WH_DNA-bd_sf"/>
</dbReference>
<dbReference type="SUPFAM" id="SSF46785">
    <property type="entry name" value="Winged helix' DNA-binding domain"/>
    <property type="match status" value="3"/>
</dbReference>
<dbReference type="STRING" id="1147123.SAMN05443428_11650"/>
<evidence type="ECO:0000256" key="5">
    <source>
        <dbReference type="ARBA" id="ARBA00022917"/>
    </source>
</evidence>
<dbReference type="InterPro" id="IPR027417">
    <property type="entry name" value="P-loop_NTPase"/>
</dbReference>
<dbReference type="Gene3D" id="1.10.10.10">
    <property type="entry name" value="Winged helix-like DNA-binding domain superfamily/Winged helix DNA-binding domain"/>
    <property type="match status" value="1"/>
</dbReference>
<keyword evidence="11" id="KW-1185">Reference proteome</keyword>
<dbReference type="GO" id="GO:0003924">
    <property type="term" value="F:GTPase activity"/>
    <property type="evidence" value="ECO:0007669"/>
    <property type="project" value="InterPro"/>
</dbReference>
<dbReference type="Pfam" id="PF00009">
    <property type="entry name" value="GTP_EFTU"/>
    <property type="match status" value="1"/>
</dbReference>
<dbReference type="InterPro" id="IPR000795">
    <property type="entry name" value="T_Tr_GTP-bd_dom"/>
</dbReference>
<dbReference type="InterPro" id="IPR009000">
    <property type="entry name" value="Transl_B-barrel_sf"/>
</dbReference>
<dbReference type="RefSeq" id="WP_078697099.1">
    <property type="nucleotide sequence ID" value="NZ_FUYH01000016.1"/>
</dbReference>
<evidence type="ECO:0000313" key="10">
    <source>
        <dbReference type="EMBL" id="SKA94732.1"/>
    </source>
</evidence>
<evidence type="ECO:0000256" key="8">
    <source>
        <dbReference type="ARBA" id="ARBA00031615"/>
    </source>
</evidence>
<dbReference type="CDD" id="cd15491">
    <property type="entry name" value="selB_III"/>
    <property type="match status" value="1"/>
</dbReference>
<dbReference type="NCBIfam" id="TIGR00475">
    <property type="entry name" value="selB"/>
    <property type="match status" value="1"/>
</dbReference>
<dbReference type="CDD" id="cd04171">
    <property type="entry name" value="SelB"/>
    <property type="match status" value="1"/>
</dbReference>
<dbReference type="PANTHER" id="PTHR43721:SF22">
    <property type="entry name" value="ELONGATION FACTOR TU, MITOCHONDRIAL"/>
    <property type="match status" value="1"/>
</dbReference>
<dbReference type="GO" id="GO:0005525">
    <property type="term" value="F:GTP binding"/>
    <property type="evidence" value="ECO:0007669"/>
    <property type="project" value="UniProtKB-KW"/>
</dbReference>
<accession>A0A1T4XYU8</accession>
<keyword evidence="10" id="KW-0251">Elongation factor</keyword>
<dbReference type="NCBIfam" id="TIGR00231">
    <property type="entry name" value="small_GTP"/>
    <property type="match status" value="1"/>
</dbReference>
<dbReference type="InterPro" id="IPR057335">
    <property type="entry name" value="Beta-barrel_SelB"/>
</dbReference>
<evidence type="ECO:0000256" key="1">
    <source>
        <dbReference type="ARBA" id="ARBA00004496"/>
    </source>
</evidence>
<dbReference type="GO" id="GO:0005829">
    <property type="term" value="C:cytosol"/>
    <property type="evidence" value="ECO:0007669"/>
    <property type="project" value="TreeGrafter"/>
</dbReference>
<dbReference type="Gene3D" id="1.10.10.2770">
    <property type="match status" value="1"/>
</dbReference>
<gene>
    <name evidence="10" type="ORF">SAMN05443428_11650</name>
</gene>
<dbReference type="InterPro" id="IPR004535">
    <property type="entry name" value="Transl_elong_SelB"/>
</dbReference>
<dbReference type="PANTHER" id="PTHR43721">
    <property type="entry name" value="ELONGATION FACTOR TU-RELATED"/>
    <property type="match status" value="1"/>
</dbReference>
<dbReference type="GO" id="GO:0001514">
    <property type="term" value="P:selenocysteine incorporation"/>
    <property type="evidence" value="ECO:0007669"/>
    <property type="project" value="InterPro"/>
</dbReference>
<keyword evidence="5" id="KW-0648">Protein biosynthesis</keyword>
<dbReference type="EMBL" id="FUYH01000016">
    <property type="protein sequence ID" value="SKA94732.1"/>
    <property type="molecule type" value="Genomic_DNA"/>
</dbReference>
<dbReference type="GO" id="GO:0003746">
    <property type="term" value="F:translation elongation factor activity"/>
    <property type="evidence" value="ECO:0007669"/>
    <property type="project" value="UniProtKB-KW"/>
</dbReference>
<dbReference type="Gene3D" id="3.40.50.300">
    <property type="entry name" value="P-loop containing nucleotide triphosphate hydrolases"/>
    <property type="match status" value="1"/>
</dbReference>
<dbReference type="Proteomes" id="UP000190105">
    <property type="component" value="Unassembled WGS sequence"/>
</dbReference>
<protein>
    <recommendedName>
        <fullName evidence="2">Selenocysteine-specific elongation factor</fullName>
    </recommendedName>
    <alternativeName>
        <fullName evidence="8">SelB translation factor</fullName>
    </alternativeName>
</protein>
<evidence type="ECO:0000313" key="11">
    <source>
        <dbReference type="Proteomes" id="UP000190105"/>
    </source>
</evidence>
<dbReference type="InterPro" id="IPR015191">
    <property type="entry name" value="SelB_WHD4"/>
</dbReference>
<dbReference type="Gene3D" id="2.40.30.10">
    <property type="entry name" value="Translation factors"/>
    <property type="match status" value="2"/>
</dbReference>
<dbReference type="InterPro" id="IPR050055">
    <property type="entry name" value="EF-Tu_GTPase"/>
</dbReference>
<dbReference type="InterPro" id="IPR036388">
    <property type="entry name" value="WH-like_DNA-bd_sf"/>
</dbReference>
<dbReference type="InterPro" id="IPR009001">
    <property type="entry name" value="Transl_elong_EF1A/Init_IF2_C"/>
</dbReference>
<dbReference type="PROSITE" id="PS51722">
    <property type="entry name" value="G_TR_2"/>
    <property type="match status" value="1"/>
</dbReference>
<sequence length="635" mass="71549">MQHIVIGTAGHIDHGKTTLIKALTGRDTDTLREEKERGISINLGFTYFDLPSGKRAGIVDVPGHERFIKNMLAGVGGIDVVLLVIAADEGVMPQTVEHVNILELLDIKKGIVVITKKDMVDDEWLKMIADDIKKYLGSTFLKEAPIIPVSSINGDGLDILTKTIDEMTQEIEDRDVVTDFRLPIDRVFTISGFGTVVTGTLISGTIKEGDLCEIYTKGIKTKIRSIQVHEESVKEAGAGQRVAVNLSGVKTDEVQRGDVLSKVGAMESSLIIDCRLKYLKDAEKPLKNRDRIRLYHGTSEILGRVIILDKEIVNPGDTALIQIRLEGSIAARRGDKYVIRSYSPMHTIGGGTILEPNAAKHKINDKKVIEELLLKEKGNPSEVVEKTIEKFSNVFPKKEDIIKLSGKGVLNAEDIISDLINKGKIFEIKSGDGNVYIHIKYIEHQKENASKLLKDYHGLNPLKAGMPKEEFKVKLFGKNIKQRLYDELLLLLKEDTIDLSENYIWLKGFEIKFDDKQEKIKEEIIKKFEEAHFQPPKAEDMLKGFGKEEKSAKMVFASLVDMDKIIKINEEMYLTKENYEEAKNLIRNIIENNGFITLGEFRDKIGSSRKYAVALLEHFDTVKFTKRLEDKRVLY</sequence>
<dbReference type="AlphaFoldDB" id="A0A1T4XYU8"/>
<reference evidence="11" key="1">
    <citation type="submission" date="2017-02" db="EMBL/GenBank/DDBJ databases">
        <authorList>
            <person name="Varghese N."/>
            <person name="Submissions S."/>
        </authorList>
    </citation>
    <scope>NUCLEOTIDE SEQUENCE [LARGE SCALE GENOMIC DNA]</scope>
    <source>
        <strain evidence="11">USBA 833</strain>
    </source>
</reference>
<dbReference type="SUPFAM" id="SSF52540">
    <property type="entry name" value="P-loop containing nucleoside triphosphate hydrolases"/>
    <property type="match status" value="1"/>
</dbReference>
<dbReference type="Pfam" id="PF09106">
    <property type="entry name" value="WHD_2nd_SelB"/>
    <property type="match status" value="1"/>
</dbReference>
<evidence type="ECO:0000256" key="4">
    <source>
        <dbReference type="ARBA" id="ARBA00022741"/>
    </source>
</evidence>